<dbReference type="InterPro" id="IPR001647">
    <property type="entry name" value="HTH_TetR"/>
</dbReference>
<accession>A0A1M6GY48</accession>
<feature type="DNA-binding region" description="H-T-H motif" evidence="2">
    <location>
        <begin position="45"/>
        <end position="64"/>
    </location>
</feature>
<dbReference type="SUPFAM" id="SSF48498">
    <property type="entry name" value="Tetracyclin repressor-like, C-terminal domain"/>
    <property type="match status" value="1"/>
</dbReference>
<proteinExistence type="predicted"/>
<dbReference type="AlphaFoldDB" id="A0A1M6GY48"/>
<evidence type="ECO:0000313" key="5">
    <source>
        <dbReference type="Proteomes" id="UP000183994"/>
    </source>
</evidence>
<name>A0A1M6GY48_9BACT</name>
<dbReference type="PANTHER" id="PTHR30055">
    <property type="entry name" value="HTH-TYPE TRANSCRIPTIONAL REGULATOR RUTR"/>
    <property type="match status" value="1"/>
</dbReference>
<organism evidence="4 5">
    <name type="scientific">Desulfatibacillum alkenivorans DSM 16219</name>
    <dbReference type="NCBI Taxonomy" id="1121393"/>
    <lineage>
        <taxon>Bacteria</taxon>
        <taxon>Pseudomonadati</taxon>
        <taxon>Thermodesulfobacteriota</taxon>
        <taxon>Desulfobacteria</taxon>
        <taxon>Desulfobacterales</taxon>
        <taxon>Desulfatibacillaceae</taxon>
        <taxon>Desulfatibacillum</taxon>
    </lineage>
</organism>
<feature type="domain" description="HTH tetR-type" evidence="3">
    <location>
        <begin position="22"/>
        <end position="82"/>
    </location>
</feature>
<protein>
    <submittedName>
        <fullName evidence="4">Transcriptional regulator, TetR family</fullName>
    </submittedName>
</protein>
<sequence>MLDKTNNNSLIPTQVKDQDLVAKRRRQIVDAAVTLFMEKGFHKTTTREIARAVGFSIGSLYEYVKSKEDILFLVCDAIHADMEEGVTHALEKATGAKDVLPAMIRGYFLVCNRLDRHILLIYQEAKSLPKHWRKKVLENEVRITSLFVLALRQLMKEGVLPPMDQPALDIMAHNITVWGHMWAYRGWYLSRQYTIEEYIEQQTAFILDSCASNGGRAQGEDHEAR</sequence>
<gene>
    <name evidence="4" type="ORF">SAMN02745216_01142</name>
</gene>
<keyword evidence="5" id="KW-1185">Reference proteome</keyword>
<evidence type="ECO:0000259" key="3">
    <source>
        <dbReference type="PROSITE" id="PS50977"/>
    </source>
</evidence>
<dbReference type="GO" id="GO:0003700">
    <property type="term" value="F:DNA-binding transcription factor activity"/>
    <property type="evidence" value="ECO:0007669"/>
    <property type="project" value="TreeGrafter"/>
</dbReference>
<dbReference type="EMBL" id="FQZU01000004">
    <property type="protein sequence ID" value="SHJ14889.1"/>
    <property type="molecule type" value="Genomic_DNA"/>
</dbReference>
<dbReference type="Pfam" id="PF00440">
    <property type="entry name" value="TetR_N"/>
    <property type="match status" value="1"/>
</dbReference>
<keyword evidence="1 2" id="KW-0238">DNA-binding</keyword>
<dbReference type="PROSITE" id="PS50977">
    <property type="entry name" value="HTH_TETR_2"/>
    <property type="match status" value="1"/>
</dbReference>
<evidence type="ECO:0000256" key="2">
    <source>
        <dbReference type="PROSITE-ProRule" id="PRU00335"/>
    </source>
</evidence>
<dbReference type="Gene3D" id="1.10.357.10">
    <property type="entry name" value="Tetracycline Repressor, domain 2"/>
    <property type="match status" value="1"/>
</dbReference>
<evidence type="ECO:0000313" key="4">
    <source>
        <dbReference type="EMBL" id="SHJ14889.1"/>
    </source>
</evidence>
<evidence type="ECO:0000256" key="1">
    <source>
        <dbReference type="ARBA" id="ARBA00023125"/>
    </source>
</evidence>
<dbReference type="InterPro" id="IPR050109">
    <property type="entry name" value="HTH-type_TetR-like_transc_reg"/>
</dbReference>
<dbReference type="OrthoDB" id="5523834at2"/>
<dbReference type="SUPFAM" id="SSF46689">
    <property type="entry name" value="Homeodomain-like"/>
    <property type="match status" value="1"/>
</dbReference>
<dbReference type="Gene3D" id="1.10.10.60">
    <property type="entry name" value="Homeodomain-like"/>
    <property type="match status" value="1"/>
</dbReference>
<reference evidence="5" key="1">
    <citation type="submission" date="2016-11" db="EMBL/GenBank/DDBJ databases">
        <authorList>
            <person name="Varghese N."/>
            <person name="Submissions S."/>
        </authorList>
    </citation>
    <scope>NUCLEOTIDE SEQUENCE [LARGE SCALE GENOMIC DNA]</scope>
    <source>
        <strain evidence="5">DSM 16219</strain>
    </source>
</reference>
<dbReference type="InterPro" id="IPR009057">
    <property type="entry name" value="Homeodomain-like_sf"/>
</dbReference>
<dbReference type="Proteomes" id="UP000183994">
    <property type="component" value="Unassembled WGS sequence"/>
</dbReference>
<dbReference type="GO" id="GO:0000976">
    <property type="term" value="F:transcription cis-regulatory region binding"/>
    <property type="evidence" value="ECO:0007669"/>
    <property type="project" value="TreeGrafter"/>
</dbReference>
<dbReference type="RefSeq" id="WP_073473840.1">
    <property type="nucleotide sequence ID" value="NZ_FQZU01000004.1"/>
</dbReference>
<dbReference type="InterPro" id="IPR036271">
    <property type="entry name" value="Tet_transcr_reg_TetR-rel_C_sf"/>
</dbReference>
<dbReference type="PANTHER" id="PTHR30055:SF226">
    <property type="entry name" value="HTH-TYPE TRANSCRIPTIONAL REGULATOR PKSA"/>
    <property type="match status" value="1"/>
</dbReference>
<dbReference type="STRING" id="1121393.SAMN02745216_01142"/>
<dbReference type="PRINTS" id="PR00455">
    <property type="entry name" value="HTHTETR"/>
</dbReference>